<organism evidence="4 5">
    <name type="scientific">Tritrichomonas foetus</name>
    <dbReference type="NCBI Taxonomy" id="1144522"/>
    <lineage>
        <taxon>Eukaryota</taxon>
        <taxon>Metamonada</taxon>
        <taxon>Parabasalia</taxon>
        <taxon>Tritrichomonadida</taxon>
        <taxon>Tritrichomonadidae</taxon>
        <taxon>Tritrichomonas</taxon>
    </lineage>
</organism>
<dbReference type="OrthoDB" id="10249920at2759"/>
<dbReference type="Gene3D" id="3.90.79.10">
    <property type="entry name" value="Nucleoside Triphosphate Pyrophosphohydrolase"/>
    <property type="match status" value="1"/>
</dbReference>
<evidence type="ECO:0000259" key="3">
    <source>
        <dbReference type="PROSITE" id="PS51462"/>
    </source>
</evidence>
<dbReference type="GeneID" id="94829683"/>
<evidence type="ECO:0000313" key="5">
    <source>
        <dbReference type="Proteomes" id="UP000179807"/>
    </source>
</evidence>
<dbReference type="InterPro" id="IPR000086">
    <property type="entry name" value="NUDIX_hydrolase_dom"/>
</dbReference>
<reference evidence="4" key="1">
    <citation type="submission" date="2016-10" db="EMBL/GenBank/DDBJ databases">
        <authorList>
            <person name="Benchimol M."/>
            <person name="Almeida L.G."/>
            <person name="Vasconcelos A.T."/>
            <person name="Perreira-Neves A."/>
            <person name="Rosa I.A."/>
            <person name="Tasca T."/>
            <person name="Bogo M.R."/>
            <person name="de Souza W."/>
        </authorList>
    </citation>
    <scope>NUCLEOTIDE SEQUENCE [LARGE SCALE GENOMIC DNA]</scope>
    <source>
        <strain evidence="4">K</strain>
    </source>
</reference>
<dbReference type="PROSITE" id="PS51462">
    <property type="entry name" value="NUDIX"/>
    <property type="match status" value="1"/>
</dbReference>
<evidence type="ECO:0000256" key="1">
    <source>
        <dbReference type="ARBA" id="ARBA00001946"/>
    </source>
</evidence>
<proteinExistence type="predicted"/>
<dbReference type="SUPFAM" id="SSF55811">
    <property type="entry name" value="Nudix"/>
    <property type="match status" value="1"/>
</dbReference>
<dbReference type="RefSeq" id="XP_068350232.1">
    <property type="nucleotide sequence ID" value="XM_068494979.1"/>
</dbReference>
<dbReference type="GO" id="GO:0080041">
    <property type="term" value="F:ADP-ribose pyrophosphohydrolase activity"/>
    <property type="evidence" value="ECO:0007669"/>
    <property type="project" value="TreeGrafter"/>
</dbReference>
<dbReference type="PANTHER" id="PTHR11839">
    <property type="entry name" value="UDP/ADP-SUGAR PYROPHOSPHATASE"/>
    <property type="match status" value="1"/>
</dbReference>
<keyword evidence="2 4" id="KW-0378">Hydrolase</keyword>
<dbReference type="Pfam" id="PF00293">
    <property type="entry name" value="NUDIX"/>
    <property type="match status" value="1"/>
</dbReference>
<name>A0A1J4JFN2_9EUKA</name>
<protein>
    <submittedName>
        <fullName evidence="4">Hydrolase, NUDIX family protein</fullName>
    </submittedName>
</protein>
<evidence type="ECO:0000256" key="2">
    <source>
        <dbReference type="ARBA" id="ARBA00022801"/>
    </source>
</evidence>
<dbReference type="PANTHER" id="PTHR11839:SF18">
    <property type="entry name" value="NUDIX HYDROLASE DOMAIN-CONTAINING PROTEIN"/>
    <property type="match status" value="1"/>
</dbReference>
<dbReference type="CDD" id="cd03424">
    <property type="entry name" value="NUDIX_ADPRase_Nudt5_UGPPase_Nudt14"/>
    <property type="match status" value="1"/>
</dbReference>
<comment type="cofactor">
    <cofactor evidence="1">
        <name>Mg(2+)</name>
        <dbReference type="ChEBI" id="CHEBI:18420"/>
    </cofactor>
</comment>
<dbReference type="AlphaFoldDB" id="A0A1J4JFN2"/>
<feature type="domain" description="Nudix hydrolase" evidence="3">
    <location>
        <begin position="76"/>
        <end position="228"/>
    </location>
</feature>
<gene>
    <name evidence="4" type="ORF">TRFO_09658</name>
</gene>
<dbReference type="GO" id="GO:0006753">
    <property type="term" value="P:nucleoside phosphate metabolic process"/>
    <property type="evidence" value="ECO:0007669"/>
    <property type="project" value="TreeGrafter"/>
</dbReference>
<dbReference type="GO" id="GO:0019693">
    <property type="term" value="P:ribose phosphate metabolic process"/>
    <property type="evidence" value="ECO:0007669"/>
    <property type="project" value="TreeGrafter"/>
</dbReference>
<dbReference type="GO" id="GO:0080042">
    <property type="term" value="F:ADP-glucose pyrophosphohydrolase activity"/>
    <property type="evidence" value="ECO:0007669"/>
    <property type="project" value="TreeGrafter"/>
</dbReference>
<evidence type="ECO:0000313" key="4">
    <source>
        <dbReference type="EMBL" id="OHS97095.1"/>
    </source>
</evidence>
<dbReference type="InterPro" id="IPR015797">
    <property type="entry name" value="NUDIX_hydrolase-like_dom_sf"/>
</dbReference>
<dbReference type="EMBL" id="MLAK01001137">
    <property type="protein sequence ID" value="OHS97095.1"/>
    <property type="molecule type" value="Genomic_DNA"/>
</dbReference>
<sequence length="240" mass="27885">MNKNLNFPVNYPKNGPFELLDKCPLIAQWAQRIDPSLKIEKVDVVTADSFGKRIGYIEADIYYVANNHHHKERIVLTGQSCMTCVLLRCKETNELFTVLVHQPRFGCGKIMYECPAGMMEFNEIDHRVTASRELFEEVGIECKPDDLIELSKIYRPSVPFNFIDHSHYDEEVFFYLYMNTVSKEYILSFEGKKCGCEADEQITLHVIPFNDIWKYANEPATLAVQLMVNELFERGELHWG</sequence>
<comment type="caution">
    <text evidence="4">The sequence shown here is derived from an EMBL/GenBank/DDBJ whole genome shotgun (WGS) entry which is preliminary data.</text>
</comment>
<accession>A0A1J4JFN2</accession>
<keyword evidence="5" id="KW-1185">Reference proteome</keyword>
<dbReference type="VEuPathDB" id="TrichDB:TRFO_09658"/>
<dbReference type="Proteomes" id="UP000179807">
    <property type="component" value="Unassembled WGS sequence"/>
</dbReference>